<protein>
    <submittedName>
        <fullName evidence="3">C-type lectin domain-containing protein</fullName>
    </submittedName>
</protein>
<dbReference type="WBParaSite" id="ECPE_0001624101-mRNA-1">
    <property type="protein sequence ID" value="ECPE_0001624101-mRNA-1"/>
    <property type="gene ID" value="ECPE_0001624101"/>
</dbReference>
<gene>
    <name evidence="1" type="ORF">ECPE_LOCUS16199</name>
</gene>
<reference evidence="1 2" key="2">
    <citation type="submission" date="2018-11" db="EMBL/GenBank/DDBJ databases">
        <authorList>
            <consortium name="Pathogen Informatics"/>
        </authorList>
    </citation>
    <scope>NUCLEOTIDE SEQUENCE [LARGE SCALE GENOMIC DNA]</scope>
    <source>
        <strain evidence="1 2">Egypt</strain>
    </source>
</reference>
<evidence type="ECO:0000313" key="2">
    <source>
        <dbReference type="Proteomes" id="UP000272942"/>
    </source>
</evidence>
<dbReference type="AlphaFoldDB" id="A0A183BAG3"/>
<sequence>MGLSGLGLDQAAIEGFWVDGSPKLIQGDLECNYCAASHDVFWQPIPQWDYPVSEQRCLELQPTVITLESEAMPPGATCWDRRE</sequence>
<evidence type="ECO:0000313" key="3">
    <source>
        <dbReference type="WBParaSite" id="ECPE_0001624101-mRNA-1"/>
    </source>
</evidence>
<name>A0A183BAG3_9TREM</name>
<dbReference type="Proteomes" id="UP000272942">
    <property type="component" value="Unassembled WGS sequence"/>
</dbReference>
<accession>A0A183BAG3</accession>
<evidence type="ECO:0000313" key="1">
    <source>
        <dbReference type="EMBL" id="VDP93471.1"/>
    </source>
</evidence>
<proteinExistence type="predicted"/>
<dbReference type="EMBL" id="UZAN01063362">
    <property type="protein sequence ID" value="VDP93471.1"/>
    <property type="molecule type" value="Genomic_DNA"/>
</dbReference>
<reference evidence="3" key="1">
    <citation type="submission" date="2016-06" db="UniProtKB">
        <authorList>
            <consortium name="WormBaseParasite"/>
        </authorList>
    </citation>
    <scope>IDENTIFICATION</scope>
</reference>
<organism evidence="3">
    <name type="scientific">Echinostoma caproni</name>
    <dbReference type="NCBI Taxonomy" id="27848"/>
    <lineage>
        <taxon>Eukaryota</taxon>
        <taxon>Metazoa</taxon>
        <taxon>Spiralia</taxon>
        <taxon>Lophotrochozoa</taxon>
        <taxon>Platyhelminthes</taxon>
        <taxon>Trematoda</taxon>
        <taxon>Digenea</taxon>
        <taxon>Plagiorchiida</taxon>
        <taxon>Echinostomata</taxon>
        <taxon>Echinostomatoidea</taxon>
        <taxon>Echinostomatidae</taxon>
        <taxon>Echinostoma</taxon>
    </lineage>
</organism>
<keyword evidence="2" id="KW-1185">Reference proteome</keyword>